<dbReference type="NCBIfam" id="NF006179">
    <property type="entry name" value="PRK08312.1"/>
    <property type="match status" value="1"/>
</dbReference>
<dbReference type="RefSeq" id="WP_218393224.1">
    <property type="nucleotide sequence ID" value="NZ_JAHUZE010000003.1"/>
</dbReference>
<gene>
    <name evidence="3" type="ORF">KJP28_13930</name>
</gene>
<evidence type="ECO:0000313" key="4">
    <source>
        <dbReference type="Proteomes" id="UP000756530"/>
    </source>
</evidence>
<dbReference type="Pfam" id="PF20169">
    <property type="entry name" value="DUF6537"/>
    <property type="match status" value="1"/>
</dbReference>
<name>A0ABS6T4W7_9RHOB</name>
<organism evidence="3 4">
    <name type="scientific">Maritimibacter dapengensis</name>
    <dbReference type="NCBI Taxonomy" id="2836868"/>
    <lineage>
        <taxon>Bacteria</taxon>
        <taxon>Pseudomonadati</taxon>
        <taxon>Pseudomonadota</taxon>
        <taxon>Alphaproteobacteria</taxon>
        <taxon>Rhodobacterales</taxon>
        <taxon>Roseobacteraceae</taxon>
        <taxon>Maritimibacter</taxon>
    </lineage>
</organism>
<accession>A0ABS6T4W7</accession>
<sequence>MNDQFILPVGSFTHAEGLLKLSVHAVGGQGGGVLTNWIVALAEANGYYAQSTSVPGLAQRTGSTIYYVEMMPATETTPVLALMPAPGDVDVVVASEMMEAGRAVERGFVSAGRTTVITSTHRVYATSEKLIPGDGRADRERVLELTRASAKRTVAFDMHDFAKRSKSHVSASLFGALAGSGALPFPVESYVSVIEASGRGVAASLDAFHKAREAAQTGVDEAANAPVAKRAEVRGPEKKRAEWQRLLTRVEALPGPVAEMAKAGLRKVAEFQDERLAGDYLTTVEEAVAGDDADHMWLYSTTFAKYLANALCYDDLIRVADLKTRAARFARVRDHADPSDTALLRTTEYMHPRAEEVVGMFPAALGRKVEASPKLFAWIDRRVNKGRRYRSDGIVAFVALYMLGGLKPIRRFTLRDAQEREHREAWLSYARHLLPRDYDLAVEVLACRRLIKGYSDTHARGLSKFDLAMQGARKLEGRADAAEWLRRLRTAALSDPSDQPLRDALKTVDSFLDAG</sequence>
<feature type="domain" description="Pyruvate/ketoisovalerate oxidoreductase catalytic" evidence="1">
    <location>
        <begin position="27"/>
        <end position="213"/>
    </location>
</feature>
<dbReference type="Proteomes" id="UP000756530">
    <property type="component" value="Unassembled WGS sequence"/>
</dbReference>
<reference evidence="3 4" key="1">
    <citation type="submission" date="2021-05" db="EMBL/GenBank/DDBJ databases">
        <title>Culturable bacteria isolated from Daya Bay.</title>
        <authorList>
            <person name="Zheng W."/>
            <person name="Yu S."/>
            <person name="Huang Y."/>
        </authorList>
    </citation>
    <scope>NUCLEOTIDE SEQUENCE [LARGE SCALE GENOMIC DNA]</scope>
    <source>
        <strain evidence="3 4">DP4N28-5</strain>
    </source>
</reference>
<dbReference type="Pfam" id="PF01558">
    <property type="entry name" value="POR"/>
    <property type="match status" value="1"/>
</dbReference>
<dbReference type="InterPro" id="IPR019752">
    <property type="entry name" value="Pyrv/ketoisovalerate_OxRed_cat"/>
</dbReference>
<dbReference type="PANTHER" id="PTHR43854:SF1">
    <property type="entry name" value="INDOLEPYRUVATE OXIDOREDUCTASE SUBUNIT IORB"/>
    <property type="match status" value="1"/>
</dbReference>
<dbReference type="InterPro" id="IPR052198">
    <property type="entry name" value="IorB_Oxidoreductase"/>
</dbReference>
<evidence type="ECO:0000259" key="2">
    <source>
        <dbReference type="Pfam" id="PF20169"/>
    </source>
</evidence>
<dbReference type="PANTHER" id="PTHR43854">
    <property type="entry name" value="INDOLEPYRUVATE OXIDOREDUCTASE SUBUNIT IORB"/>
    <property type="match status" value="1"/>
</dbReference>
<dbReference type="EMBL" id="JAHUZE010000003">
    <property type="protein sequence ID" value="MBV7380025.1"/>
    <property type="molecule type" value="Genomic_DNA"/>
</dbReference>
<feature type="domain" description="DUF6537" evidence="2">
    <location>
        <begin position="257"/>
        <end position="469"/>
    </location>
</feature>
<evidence type="ECO:0000259" key="1">
    <source>
        <dbReference type="Pfam" id="PF01558"/>
    </source>
</evidence>
<comment type="caution">
    <text evidence="3">The sequence shown here is derived from an EMBL/GenBank/DDBJ whole genome shotgun (WGS) entry which is preliminary data.</text>
</comment>
<dbReference type="InterPro" id="IPR046667">
    <property type="entry name" value="DUF6537"/>
</dbReference>
<keyword evidence="4" id="KW-1185">Reference proteome</keyword>
<protein>
    <submittedName>
        <fullName evidence="3">Indolepyruvate oxidoreductase subunit beta family protein</fullName>
    </submittedName>
</protein>
<proteinExistence type="predicted"/>
<evidence type="ECO:0000313" key="3">
    <source>
        <dbReference type="EMBL" id="MBV7380025.1"/>
    </source>
</evidence>